<accession>A0ABT0TF20</accession>
<gene>
    <name evidence="2" type="ORF">NAT47_04030</name>
</gene>
<evidence type="ECO:0000313" key="2">
    <source>
        <dbReference type="EMBL" id="MCL9769579.1"/>
    </source>
</evidence>
<protein>
    <submittedName>
        <fullName evidence="2">Gliding motility protein</fullName>
    </submittedName>
</protein>
<dbReference type="InterPro" id="IPR011990">
    <property type="entry name" value="TPR-like_helical_dom_sf"/>
</dbReference>
<evidence type="ECO:0000313" key="3">
    <source>
        <dbReference type="Proteomes" id="UP001203342"/>
    </source>
</evidence>
<keyword evidence="1" id="KW-0802">TPR repeat</keyword>
<proteinExistence type="predicted"/>
<dbReference type="EMBL" id="JAMLJN010000002">
    <property type="protein sequence ID" value="MCL9769579.1"/>
    <property type="molecule type" value="Genomic_DNA"/>
</dbReference>
<dbReference type="PROSITE" id="PS50005">
    <property type="entry name" value="TPR"/>
    <property type="match status" value="1"/>
</dbReference>
<feature type="repeat" description="TPR" evidence="1">
    <location>
        <begin position="231"/>
        <end position="264"/>
    </location>
</feature>
<dbReference type="PROSITE" id="PS51257">
    <property type="entry name" value="PROKAR_LIPOPROTEIN"/>
    <property type="match status" value="1"/>
</dbReference>
<dbReference type="InterPro" id="IPR019734">
    <property type="entry name" value="TPR_rpt"/>
</dbReference>
<sequence>MKITIKKYYLGLGFLFILIACSVKKDKFVNRNFHAVTTEYNVLFNGNVALENGLKELNTTYQDNFWEILPIERVSSLEDALLPGQTKNQNFERAEEKAVKAIQKHSMNVAGTEKNPQMDEAYLLLAKARYYENRFIPALEALNYILYKYPLSDRIYHAKVWREKVNIRLDNEDVAIKNLKLLLKDKKIEGQDLADANAMLAQAYMNLQINDTAVAAIKIAKETTKSNDEKARYAFILGQLYENLNYHDSAYAAFQEVIDMNRKSPRRYVIQSHAKQASQFDYKNGDTLLFVEKFNALLEDRENRPYLDILNHQMGLFYDKLGVYKKAKFYYNKSVKSGSQDKYLVASNYRNIGEIYFKDAQYKIAGKYYDSTLSSLKERTREHRKIKKKRDNLDDVIKYETIAQQNDSILKVVAMSFSERKNYYEDYIAKLKIEDDRKAKIAAEKAEKEANTKANSQANANKNLNAFNADDAAFGKKDISVIDSPMPMLPPGINSKSDGSNFYFYNPVAVEFGKKEFQSRWGKRSLVDNWRLLSSDKNSDKEDQIALDNETDGQTNEEKALDPKYDVQTYLSKIPTDQELIATFVKDRNFAYYQLGIIYKEKFKEYELAASRLEQLLKNNPEERLILPAMYNLYKIYQQIHPDKASMVKQQILNQYPESRYAQIIKNPETEITDEDNPEIVFNQLYKNFEKNQIREVYTALDDAILRFTGEESLPKFEMLKAKVSGRLKGIEDYKSALNFVALTYPNVEEGKQAEKMLKDEIPTIEALNFGNTAATSFKIIFPKKYPYEKEVKNLTDKISNYLKDINNTTLKTSEDIYTLTDNFIVIHGFDNKDAAISVLSVLQLHKNYKLSDKAYIISTEDYKIIQMKKKLNEWILLNK</sequence>
<evidence type="ECO:0000256" key="1">
    <source>
        <dbReference type="PROSITE-ProRule" id="PRU00339"/>
    </source>
</evidence>
<reference evidence="2 3" key="1">
    <citation type="submission" date="2022-05" db="EMBL/GenBank/DDBJ databases">
        <title>Flavobacterium sp., isolated from activated sludge.</title>
        <authorList>
            <person name="Ran Q."/>
        </authorList>
    </citation>
    <scope>NUCLEOTIDE SEQUENCE [LARGE SCALE GENOMIC DNA]</scope>
    <source>
        <strain evidence="2 3">HXWNR69</strain>
    </source>
</reference>
<dbReference type="SMART" id="SM00028">
    <property type="entry name" value="TPR"/>
    <property type="match status" value="4"/>
</dbReference>
<dbReference type="Gene3D" id="1.25.40.10">
    <property type="entry name" value="Tetratricopeptide repeat domain"/>
    <property type="match status" value="3"/>
</dbReference>
<name>A0ABT0TF20_9FLAO</name>
<dbReference type="Proteomes" id="UP001203342">
    <property type="component" value="Unassembled WGS sequence"/>
</dbReference>
<keyword evidence="3" id="KW-1185">Reference proteome</keyword>
<organism evidence="2 3">
    <name type="scientific">Flavobacterium fragile</name>
    <dbReference type="NCBI Taxonomy" id="2949085"/>
    <lineage>
        <taxon>Bacteria</taxon>
        <taxon>Pseudomonadati</taxon>
        <taxon>Bacteroidota</taxon>
        <taxon>Flavobacteriia</taxon>
        <taxon>Flavobacteriales</taxon>
        <taxon>Flavobacteriaceae</taxon>
        <taxon>Flavobacterium</taxon>
    </lineage>
</organism>
<comment type="caution">
    <text evidence="2">The sequence shown here is derived from an EMBL/GenBank/DDBJ whole genome shotgun (WGS) entry which is preliminary data.</text>
</comment>
<dbReference type="RefSeq" id="WP_250580519.1">
    <property type="nucleotide sequence ID" value="NZ_JAMLJN010000002.1"/>
</dbReference>
<dbReference type="SUPFAM" id="SSF48452">
    <property type="entry name" value="TPR-like"/>
    <property type="match status" value="1"/>
</dbReference>